<feature type="transmembrane region" description="Helical" evidence="8">
    <location>
        <begin position="180"/>
        <end position="202"/>
    </location>
</feature>
<dbReference type="PROSITE" id="PS50928">
    <property type="entry name" value="ABC_TM1"/>
    <property type="match status" value="1"/>
</dbReference>
<reference evidence="10 11" key="1">
    <citation type="submission" date="2020-08" db="EMBL/GenBank/DDBJ databases">
        <title>Genomic Encyclopedia of Type Strains, Phase IV (KMG-IV): sequencing the most valuable type-strain genomes for metagenomic binning, comparative biology and taxonomic classification.</title>
        <authorList>
            <person name="Goeker M."/>
        </authorList>
    </citation>
    <scope>NUCLEOTIDE SEQUENCE [LARGE SCALE GENOMIC DNA]</scope>
    <source>
        <strain evidence="10 11">DSM 25966</strain>
    </source>
</reference>
<evidence type="ECO:0000313" key="10">
    <source>
        <dbReference type="EMBL" id="MBB3930259.1"/>
    </source>
</evidence>
<feature type="transmembrane region" description="Helical" evidence="8">
    <location>
        <begin position="72"/>
        <end position="96"/>
    </location>
</feature>
<proteinExistence type="inferred from homology"/>
<keyword evidence="5 8" id="KW-0812">Transmembrane</keyword>
<evidence type="ECO:0000259" key="9">
    <source>
        <dbReference type="PROSITE" id="PS50928"/>
    </source>
</evidence>
<keyword evidence="2 8" id="KW-0813">Transport</keyword>
<dbReference type="GO" id="GO:0005886">
    <property type="term" value="C:plasma membrane"/>
    <property type="evidence" value="ECO:0007669"/>
    <property type="project" value="UniProtKB-SubCell"/>
</dbReference>
<keyword evidence="11" id="KW-1185">Reference proteome</keyword>
<dbReference type="InterPro" id="IPR035906">
    <property type="entry name" value="MetI-like_sf"/>
</dbReference>
<keyword evidence="7 8" id="KW-0472">Membrane</keyword>
<keyword evidence="4" id="KW-0997">Cell inner membrane</keyword>
<comment type="caution">
    <text evidence="10">The sequence shown here is derived from an EMBL/GenBank/DDBJ whole genome shotgun (WGS) entry which is preliminary data.</text>
</comment>
<accession>A0A840AIT7</accession>
<evidence type="ECO:0000256" key="3">
    <source>
        <dbReference type="ARBA" id="ARBA00022475"/>
    </source>
</evidence>
<sequence length="280" mass="29820">MSPARRLVQIGLPKLAAWLLLAFLFVPILVVIPVSLTDRDYLSLPQDGVSLAHYAALLDWRAGWLSSMATSLAIALASSVLATAVAAAYAIGAFVYVGRWPSLLRVVLLSPLIVPPIIYAVGMVKLWSRFGLLDSWIGVTIVHVMLAIPLAVLAIGASLSNLDPRMVQAARSLGARPPTIFLRVILPNLDSGIGAGAILAFITSWDEITVTLFITGRRIVTLPRRIWTSIADSVDPALAAIASALLLATLLALLIRLFVFERGGSLSRSNPKIAAKGTSS</sequence>
<evidence type="ECO:0000256" key="2">
    <source>
        <dbReference type="ARBA" id="ARBA00022448"/>
    </source>
</evidence>
<dbReference type="Proteomes" id="UP000553963">
    <property type="component" value="Unassembled WGS sequence"/>
</dbReference>
<gene>
    <name evidence="10" type="ORF">GGR25_001298</name>
</gene>
<evidence type="ECO:0000256" key="7">
    <source>
        <dbReference type="ARBA" id="ARBA00023136"/>
    </source>
</evidence>
<keyword evidence="6 8" id="KW-1133">Transmembrane helix</keyword>
<dbReference type="Gene3D" id="1.10.3720.10">
    <property type="entry name" value="MetI-like"/>
    <property type="match status" value="1"/>
</dbReference>
<organism evidence="10 11">
    <name type="scientific">Kaistia hirudinis</name>
    <dbReference type="NCBI Taxonomy" id="1293440"/>
    <lineage>
        <taxon>Bacteria</taxon>
        <taxon>Pseudomonadati</taxon>
        <taxon>Pseudomonadota</taxon>
        <taxon>Alphaproteobacteria</taxon>
        <taxon>Hyphomicrobiales</taxon>
        <taxon>Kaistiaceae</taxon>
        <taxon>Kaistia</taxon>
    </lineage>
</organism>
<evidence type="ECO:0000313" key="11">
    <source>
        <dbReference type="Proteomes" id="UP000553963"/>
    </source>
</evidence>
<dbReference type="PANTHER" id="PTHR43357">
    <property type="entry name" value="INNER MEMBRANE ABC TRANSPORTER PERMEASE PROTEIN YDCV"/>
    <property type="match status" value="1"/>
</dbReference>
<dbReference type="InterPro" id="IPR000515">
    <property type="entry name" value="MetI-like"/>
</dbReference>
<name>A0A840AIT7_9HYPH</name>
<evidence type="ECO:0000256" key="5">
    <source>
        <dbReference type="ARBA" id="ARBA00022692"/>
    </source>
</evidence>
<dbReference type="EMBL" id="JACIDS010000002">
    <property type="protein sequence ID" value="MBB3930259.1"/>
    <property type="molecule type" value="Genomic_DNA"/>
</dbReference>
<feature type="domain" description="ABC transmembrane type-1" evidence="9">
    <location>
        <begin position="68"/>
        <end position="259"/>
    </location>
</feature>
<feature type="transmembrane region" description="Helical" evidence="8">
    <location>
        <begin position="136"/>
        <end position="159"/>
    </location>
</feature>
<evidence type="ECO:0000256" key="6">
    <source>
        <dbReference type="ARBA" id="ARBA00022989"/>
    </source>
</evidence>
<dbReference type="SUPFAM" id="SSF161098">
    <property type="entry name" value="MetI-like"/>
    <property type="match status" value="1"/>
</dbReference>
<dbReference type="GO" id="GO:0055085">
    <property type="term" value="P:transmembrane transport"/>
    <property type="evidence" value="ECO:0007669"/>
    <property type="project" value="InterPro"/>
</dbReference>
<evidence type="ECO:0000256" key="1">
    <source>
        <dbReference type="ARBA" id="ARBA00004429"/>
    </source>
</evidence>
<dbReference type="CDD" id="cd06261">
    <property type="entry name" value="TM_PBP2"/>
    <property type="match status" value="1"/>
</dbReference>
<feature type="transmembrane region" description="Helical" evidence="8">
    <location>
        <begin position="237"/>
        <end position="259"/>
    </location>
</feature>
<dbReference type="Pfam" id="PF00528">
    <property type="entry name" value="BPD_transp_1"/>
    <property type="match status" value="1"/>
</dbReference>
<keyword evidence="3" id="KW-1003">Cell membrane</keyword>
<evidence type="ECO:0000256" key="4">
    <source>
        <dbReference type="ARBA" id="ARBA00022519"/>
    </source>
</evidence>
<feature type="transmembrane region" description="Helical" evidence="8">
    <location>
        <begin position="15"/>
        <end position="36"/>
    </location>
</feature>
<comment type="subcellular location">
    <subcellularLocation>
        <location evidence="1">Cell inner membrane</location>
        <topology evidence="1">Multi-pass membrane protein</topology>
    </subcellularLocation>
    <subcellularLocation>
        <location evidence="8">Cell membrane</location>
        <topology evidence="8">Multi-pass membrane protein</topology>
    </subcellularLocation>
</comment>
<protein>
    <submittedName>
        <fullName evidence="10">Putative spermidine/putrescine transport system permease protein</fullName>
    </submittedName>
</protein>
<comment type="similarity">
    <text evidence="8">Belongs to the binding-protein-dependent transport system permease family.</text>
</comment>
<dbReference type="AlphaFoldDB" id="A0A840AIT7"/>
<feature type="transmembrane region" description="Helical" evidence="8">
    <location>
        <begin position="103"/>
        <end position="124"/>
    </location>
</feature>
<dbReference type="RefSeq" id="WP_183397936.1">
    <property type="nucleotide sequence ID" value="NZ_JACIDS010000002.1"/>
</dbReference>
<evidence type="ECO:0000256" key="8">
    <source>
        <dbReference type="RuleBase" id="RU363032"/>
    </source>
</evidence>
<dbReference type="PANTHER" id="PTHR43357:SF4">
    <property type="entry name" value="INNER MEMBRANE ABC TRANSPORTER PERMEASE PROTEIN YDCV"/>
    <property type="match status" value="1"/>
</dbReference>